<gene>
    <name evidence="1" type="ORF">J2W48_004700</name>
</gene>
<dbReference type="EMBL" id="JAVDWQ010000034">
    <property type="protein sequence ID" value="MDR7212732.1"/>
    <property type="molecule type" value="Genomic_DNA"/>
</dbReference>
<proteinExistence type="predicted"/>
<name>A0ABU1YER3_9FLAO</name>
<organism evidence="1 2">
    <name type="scientific">Flavobacterium piscis</name>
    <dbReference type="NCBI Taxonomy" id="1114874"/>
    <lineage>
        <taxon>Bacteria</taxon>
        <taxon>Pseudomonadati</taxon>
        <taxon>Bacteroidota</taxon>
        <taxon>Flavobacteriia</taxon>
        <taxon>Flavobacteriales</taxon>
        <taxon>Flavobacteriaceae</taxon>
        <taxon>Flavobacterium</taxon>
    </lineage>
</organism>
<evidence type="ECO:0000313" key="1">
    <source>
        <dbReference type="EMBL" id="MDR7212732.1"/>
    </source>
</evidence>
<accession>A0ABU1YER3</accession>
<protein>
    <submittedName>
        <fullName evidence="1">Uncharacterized protein</fullName>
    </submittedName>
</protein>
<dbReference type="RefSeq" id="WP_310284526.1">
    <property type="nucleotide sequence ID" value="NZ_JAVDWQ010000034.1"/>
</dbReference>
<keyword evidence="2" id="KW-1185">Reference proteome</keyword>
<evidence type="ECO:0000313" key="2">
    <source>
        <dbReference type="Proteomes" id="UP001269081"/>
    </source>
</evidence>
<comment type="caution">
    <text evidence="1">The sequence shown here is derived from an EMBL/GenBank/DDBJ whole genome shotgun (WGS) entry which is preliminary data.</text>
</comment>
<dbReference type="Proteomes" id="UP001269081">
    <property type="component" value="Unassembled WGS sequence"/>
</dbReference>
<sequence length="130" mass="15822">MKFGISADIDWESGVREVLGLIPQREFKDFFYTKNYGIDLNDIFIVLMCRDSEYNFKQRIRYVKKERALYMDIMLDSDLFAKITQEERNKIVFEKLIKEVPEIIAKYKFKDFDLERFKEDWTELINSIDY</sequence>
<reference evidence="1 2" key="1">
    <citation type="submission" date="2023-07" db="EMBL/GenBank/DDBJ databases">
        <title>Sorghum-associated microbial communities from plants grown in Nebraska, USA.</title>
        <authorList>
            <person name="Schachtman D."/>
        </authorList>
    </citation>
    <scope>NUCLEOTIDE SEQUENCE [LARGE SCALE GENOMIC DNA]</scope>
    <source>
        <strain evidence="1 2">4129</strain>
    </source>
</reference>